<dbReference type="CDD" id="cd01392">
    <property type="entry name" value="HTH_LacI"/>
    <property type="match status" value="1"/>
</dbReference>
<dbReference type="InterPro" id="IPR028082">
    <property type="entry name" value="Peripla_BP_I"/>
</dbReference>
<feature type="domain" description="HTH lacI-type" evidence="4">
    <location>
        <begin position="1"/>
        <end position="53"/>
    </location>
</feature>
<keyword evidence="2" id="KW-0238">DNA-binding</keyword>
<evidence type="ECO:0000313" key="5">
    <source>
        <dbReference type="EMBL" id="ADG76277.1"/>
    </source>
</evidence>
<keyword evidence="3" id="KW-0804">Transcription</keyword>
<dbReference type="CDD" id="cd06267">
    <property type="entry name" value="PBP1_LacI_sugar_binding-like"/>
    <property type="match status" value="1"/>
</dbReference>
<dbReference type="eggNOG" id="COG1609">
    <property type="taxonomic scope" value="Bacteria"/>
</dbReference>
<gene>
    <name evidence="5" type="ordered locus">Cfla_3400</name>
</gene>
<dbReference type="SMART" id="SM00354">
    <property type="entry name" value="HTH_LACI"/>
    <property type="match status" value="1"/>
</dbReference>
<dbReference type="InterPro" id="IPR046335">
    <property type="entry name" value="LacI/GalR-like_sensor"/>
</dbReference>
<evidence type="ECO:0000256" key="3">
    <source>
        <dbReference type="ARBA" id="ARBA00023163"/>
    </source>
</evidence>
<dbReference type="PANTHER" id="PTHR30146">
    <property type="entry name" value="LACI-RELATED TRANSCRIPTIONAL REPRESSOR"/>
    <property type="match status" value="1"/>
</dbReference>
<dbReference type="Pfam" id="PF00356">
    <property type="entry name" value="LacI"/>
    <property type="match status" value="1"/>
</dbReference>
<reference evidence="5 6" key="1">
    <citation type="journal article" date="2010" name="Stand. Genomic Sci.">
        <title>Complete genome sequence of Cellulomonas flavigena type strain (134).</title>
        <authorList>
            <person name="Abt B."/>
            <person name="Foster B."/>
            <person name="Lapidus A."/>
            <person name="Clum A."/>
            <person name="Sun H."/>
            <person name="Pukall R."/>
            <person name="Lucas S."/>
            <person name="Glavina Del Rio T."/>
            <person name="Nolan M."/>
            <person name="Tice H."/>
            <person name="Cheng J.F."/>
            <person name="Pitluck S."/>
            <person name="Liolios K."/>
            <person name="Ivanova N."/>
            <person name="Mavromatis K."/>
            <person name="Ovchinnikova G."/>
            <person name="Pati A."/>
            <person name="Goodwin L."/>
            <person name="Chen A."/>
            <person name="Palaniappan K."/>
            <person name="Land M."/>
            <person name="Hauser L."/>
            <person name="Chang Y.J."/>
            <person name="Jeffries C.D."/>
            <person name="Rohde M."/>
            <person name="Goker M."/>
            <person name="Woyke T."/>
            <person name="Bristow J."/>
            <person name="Eisen J.A."/>
            <person name="Markowitz V."/>
            <person name="Hugenholtz P."/>
            <person name="Kyrpides N.C."/>
            <person name="Klenk H.P."/>
        </authorList>
    </citation>
    <scope>NUCLEOTIDE SEQUENCE [LARGE SCALE GENOMIC DNA]</scope>
    <source>
        <strain evidence="6">ATCC 482 / DSM 20109 / BCRC 11376 / JCM 18109 / NBRC 3775 / NCIMB 8073 / NRS 134</strain>
    </source>
</reference>
<dbReference type="InterPro" id="IPR000843">
    <property type="entry name" value="HTH_LacI"/>
</dbReference>
<dbReference type="AlphaFoldDB" id="D5UCP2"/>
<keyword evidence="1" id="KW-0805">Transcription regulation</keyword>
<evidence type="ECO:0000313" key="6">
    <source>
        <dbReference type="Proteomes" id="UP000000849"/>
    </source>
</evidence>
<dbReference type="PANTHER" id="PTHR30146:SF109">
    <property type="entry name" value="HTH-TYPE TRANSCRIPTIONAL REGULATOR GALS"/>
    <property type="match status" value="1"/>
</dbReference>
<dbReference type="Gene3D" id="1.10.260.40">
    <property type="entry name" value="lambda repressor-like DNA-binding domains"/>
    <property type="match status" value="1"/>
</dbReference>
<dbReference type="GO" id="GO:0003700">
    <property type="term" value="F:DNA-binding transcription factor activity"/>
    <property type="evidence" value="ECO:0007669"/>
    <property type="project" value="TreeGrafter"/>
</dbReference>
<dbReference type="GO" id="GO:0000976">
    <property type="term" value="F:transcription cis-regulatory region binding"/>
    <property type="evidence" value="ECO:0007669"/>
    <property type="project" value="TreeGrafter"/>
</dbReference>
<dbReference type="SUPFAM" id="SSF47413">
    <property type="entry name" value="lambda repressor-like DNA-binding domains"/>
    <property type="match status" value="1"/>
</dbReference>
<name>D5UCP2_CELFN</name>
<proteinExistence type="predicted"/>
<dbReference type="HOGENOM" id="CLU_037628_6_0_11"/>
<dbReference type="RefSeq" id="WP_013118606.1">
    <property type="nucleotide sequence ID" value="NC_014151.1"/>
</dbReference>
<evidence type="ECO:0000256" key="1">
    <source>
        <dbReference type="ARBA" id="ARBA00023015"/>
    </source>
</evidence>
<organism evidence="5 6">
    <name type="scientific">Cellulomonas flavigena (strain ATCC 482 / DSM 20109 / BCRC 11376 / JCM 18109 / NBRC 3775 / NCIMB 8073 / NRS 134)</name>
    <dbReference type="NCBI Taxonomy" id="446466"/>
    <lineage>
        <taxon>Bacteria</taxon>
        <taxon>Bacillati</taxon>
        <taxon>Actinomycetota</taxon>
        <taxon>Actinomycetes</taxon>
        <taxon>Micrococcales</taxon>
        <taxon>Cellulomonadaceae</taxon>
        <taxon>Cellulomonas</taxon>
    </lineage>
</organism>
<dbReference type="InterPro" id="IPR010982">
    <property type="entry name" value="Lambda_DNA-bd_dom_sf"/>
</dbReference>
<dbReference type="Proteomes" id="UP000000849">
    <property type="component" value="Chromosome"/>
</dbReference>
<dbReference type="Pfam" id="PF13377">
    <property type="entry name" value="Peripla_BP_3"/>
    <property type="match status" value="1"/>
</dbReference>
<dbReference type="SUPFAM" id="SSF53822">
    <property type="entry name" value="Periplasmic binding protein-like I"/>
    <property type="match status" value="1"/>
</dbReference>
<dbReference type="PROSITE" id="PS50932">
    <property type="entry name" value="HTH_LACI_2"/>
    <property type="match status" value="1"/>
</dbReference>
<evidence type="ECO:0000259" key="4">
    <source>
        <dbReference type="PROSITE" id="PS50932"/>
    </source>
</evidence>
<keyword evidence="6" id="KW-1185">Reference proteome</keyword>
<accession>D5UCP2</accession>
<evidence type="ECO:0000256" key="2">
    <source>
        <dbReference type="ARBA" id="ARBA00023125"/>
    </source>
</evidence>
<sequence>MRDVAALAGVGIKTVSRVVNGEAGVSAATAQRVNDAARALNYRPDLNAGNLRRSERRSLSIGLVLASVDNPFSAAVHRAIEDVAGERGVAVLAGSTDEEPDRERAFVAALTARRVDGLIISAVTPDQGYLRWEQESGTPVVMVDRRAVGLDADSVVVDNAAGAARATHHLLEHGHRRIAYLGDLGRIDTARERHRGFVRALADAGIPASSAPAANDIHSEQAAEVAVRALLTGPEPPTALFTSQNLITIGAIRALRALGLQHRVALVGFDDFQLADLLEPRVTVIAQDPARIGATAAQRVFDRLAARDLPTETIVVPTRLVPRGSGEIRPTSPDVGGP</sequence>
<dbReference type="KEGG" id="cfl:Cfla_3400"/>
<protein>
    <submittedName>
        <fullName evidence="5">Transcriptional regulator, LacI family</fullName>
    </submittedName>
</protein>
<dbReference type="PROSITE" id="PS00356">
    <property type="entry name" value="HTH_LACI_1"/>
    <property type="match status" value="1"/>
</dbReference>
<dbReference type="Gene3D" id="3.40.50.2300">
    <property type="match status" value="2"/>
</dbReference>
<dbReference type="EMBL" id="CP001964">
    <property type="protein sequence ID" value="ADG76277.1"/>
    <property type="molecule type" value="Genomic_DNA"/>
</dbReference>
<dbReference type="STRING" id="446466.Cfla_3400"/>